<dbReference type="Pfam" id="PF01126">
    <property type="entry name" value="Heme_oxygenase"/>
    <property type="match status" value="1"/>
</dbReference>
<proteinExistence type="predicted"/>
<dbReference type="GO" id="GO:0020037">
    <property type="term" value="F:heme binding"/>
    <property type="evidence" value="ECO:0007669"/>
    <property type="project" value="TreeGrafter"/>
</dbReference>
<dbReference type="PRINTS" id="PR00088">
    <property type="entry name" value="HAEMOXYGNASE"/>
</dbReference>
<evidence type="ECO:0000313" key="6">
    <source>
        <dbReference type="Proteomes" id="UP000217343"/>
    </source>
</evidence>
<dbReference type="Gene3D" id="1.20.910.10">
    <property type="entry name" value="Heme oxygenase-like"/>
    <property type="match status" value="1"/>
</dbReference>
<reference evidence="5 6" key="1">
    <citation type="submission" date="2017-06" db="EMBL/GenBank/DDBJ databases">
        <title>Sequencing and comparative analysis of myxobacterial genomes.</title>
        <authorList>
            <person name="Rupp O."/>
            <person name="Goesmann A."/>
            <person name="Sogaard-Andersen L."/>
        </authorList>
    </citation>
    <scope>NUCLEOTIDE SEQUENCE [LARGE SCALE GENOMIC DNA]</scope>
    <source>
        <strain evidence="5 6">DSM 14697</strain>
    </source>
</reference>
<evidence type="ECO:0000256" key="3">
    <source>
        <dbReference type="ARBA" id="ARBA00023004"/>
    </source>
</evidence>
<dbReference type="PANTHER" id="PTHR10720:SF0">
    <property type="entry name" value="HEME OXYGENASE"/>
    <property type="match status" value="1"/>
</dbReference>
<evidence type="ECO:0000256" key="4">
    <source>
        <dbReference type="SAM" id="MobiDB-lite"/>
    </source>
</evidence>
<organism evidence="5 6">
    <name type="scientific">Corallococcus macrosporus DSM 14697</name>
    <dbReference type="NCBI Taxonomy" id="1189310"/>
    <lineage>
        <taxon>Bacteria</taxon>
        <taxon>Pseudomonadati</taxon>
        <taxon>Myxococcota</taxon>
        <taxon>Myxococcia</taxon>
        <taxon>Myxococcales</taxon>
        <taxon>Cystobacterineae</taxon>
        <taxon>Myxococcaceae</taxon>
        <taxon>Corallococcus</taxon>
    </lineage>
</organism>
<dbReference type="CDD" id="cd19165">
    <property type="entry name" value="HemeO"/>
    <property type="match status" value="1"/>
</dbReference>
<protein>
    <submittedName>
        <fullName evidence="5">Heme oxygenase</fullName>
    </submittedName>
</protein>
<dbReference type="OrthoDB" id="5493802at2"/>
<keyword evidence="1" id="KW-0349">Heme</keyword>
<dbReference type="RefSeq" id="WP_013942122.1">
    <property type="nucleotide sequence ID" value="NZ_CP022203.1"/>
</dbReference>
<dbReference type="InterPro" id="IPR016084">
    <property type="entry name" value="Haem_Oase-like_multi-hlx"/>
</dbReference>
<feature type="region of interest" description="Disordered" evidence="4">
    <location>
        <begin position="21"/>
        <end position="41"/>
    </location>
</feature>
<gene>
    <name evidence="5" type="ORF">MYMAC_005472</name>
</gene>
<accession>A0A250K1H6</accession>
<dbReference type="GO" id="GO:0006788">
    <property type="term" value="P:heme oxidation"/>
    <property type="evidence" value="ECO:0007669"/>
    <property type="project" value="InterPro"/>
</dbReference>
<name>A0A250K1H6_9BACT</name>
<dbReference type="PANTHER" id="PTHR10720">
    <property type="entry name" value="HEME OXYGENASE"/>
    <property type="match status" value="1"/>
</dbReference>
<dbReference type="EMBL" id="CP022203">
    <property type="protein sequence ID" value="ATB49818.1"/>
    <property type="molecule type" value="Genomic_DNA"/>
</dbReference>
<evidence type="ECO:0000256" key="2">
    <source>
        <dbReference type="ARBA" id="ARBA00022723"/>
    </source>
</evidence>
<keyword evidence="6" id="KW-1185">Reference proteome</keyword>
<dbReference type="InterPro" id="IPR002051">
    <property type="entry name" value="Haem_Oase"/>
</dbReference>
<evidence type="ECO:0000256" key="1">
    <source>
        <dbReference type="ARBA" id="ARBA00022617"/>
    </source>
</evidence>
<keyword evidence="3" id="KW-0408">Iron</keyword>
<dbReference type="KEGG" id="mmas:MYMAC_005472"/>
<dbReference type="GO" id="GO:0004392">
    <property type="term" value="F:heme oxygenase (decyclizing) activity"/>
    <property type="evidence" value="ECO:0007669"/>
    <property type="project" value="InterPro"/>
</dbReference>
<sequence length="269" mass="29468">MSATGTLRLPRTDVAARVKRLVEPQPQRPATPPRAESTGPAPLSVLLAEGTAKLAEQAERSLFIQSLFFDAWEGGIYGQYVRAQHYVSHLRQLHTLYSAFEAALPNVMGTTLTPLLLLPELRLASALEADLTYFCGESRTDTLACVETRLHAERIKEVSEDAPHLLVAHAYARCALDVFGGHRRARRITDAFELAEGQGTAFYGTVPEAGLAAFRVRFHSRIDGLELDEDEAREVVQEARMAFRLHALVCDELARGATGIAAGPHADAR</sequence>
<dbReference type="SUPFAM" id="SSF48613">
    <property type="entry name" value="Heme oxygenase-like"/>
    <property type="match status" value="1"/>
</dbReference>
<dbReference type="Proteomes" id="UP000217343">
    <property type="component" value="Chromosome"/>
</dbReference>
<dbReference type="GO" id="GO:0046872">
    <property type="term" value="F:metal ion binding"/>
    <property type="evidence" value="ECO:0007669"/>
    <property type="project" value="UniProtKB-KW"/>
</dbReference>
<dbReference type="GO" id="GO:0042167">
    <property type="term" value="P:heme catabolic process"/>
    <property type="evidence" value="ECO:0007669"/>
    <property type="project" value="TreeGrafter"/>
</dbReference>
<keyword evidence="2" id="KW-0479">Metal-binding</keyword>
<dbReference type="InterPro" id="IPR016053">
    <property type="entry name" value="Haem_Oase-like"/>
</dbReference>
<dbReference type="AlphaFoldDB" id="A0A250K1H6"/>
<dbReference type="GO" id="GO:0006979">
    <property type="term" value="P:response to oxidative stress"/>
    <property type="evidence" value="ECO:0007669"/>
    <property type="project" value="TreeGrafter"/>
</dbReference>
<evidence type="ECO:0000313" key="5">
    <source>
        <dbReference type="EMBL" id="ATB49818.1"/>
    </source>
</evidence>